<dbReference type="AlphaFoldDB" id="A0A2K9NVZ1"/>
<dbReference type="Gene3D" id="1.10.1660.10">
    <property type="match status" value="1"/>
</dbReference>
<name>A0A2K9NVZ1_BACTC</name>
<dbReference type="InterPro" id="IPR047057">
    <property type="entry name" value="MerR_fam"/>
</dbReference>
<dbReference type="PANTHER" id="PTHR30204">
    <property type="entry name" value="REDOX-CYCLING DRUG-SENSING TRANSCRIPTIONAL ACTIVATOR SOXR"/>
    <property type="match status" value="1"/>
</dbReference>
<reference evidence="1 2" key="1">
    <citation type="submission" date="2018-01" db="EMBL/GenBank/DDBJ databases">
        <title>Complete genome sequence of Bacteriovorax stolpii DSM12778.</title>
        <authorList>
            <person name="Tang B."/>
            <person name="Chang J."/>
        </authorList>
    </citation>
    <scope>NUCLEOTIDE SEQUENCE [LARGE SCALE GENOMIC DNA]</scope>
    <source>
        <strain evidence="1 2">DSM 12778</strain>
    </source>
</reference>
<dbReference type="CDD" id="cd04770">
    <property type="entry name" value="HTH_HMRTR"/>
    <property type="match status" value="1"/>
</dbReference>
<dbReference type="EMBL" id="CP025704">
    <property type="protein sequence ID" value="AUN99689.1"/>
    <property type="molecule type" value="Genomic_DNA"/>
</dbReference>
<dbReference type="GO" id="GO:0003700">
    <property type="term" value="F:DNA-binding transcription factor activity"/>
    <property type="evidence" value="ECO:0007669"/>
    <property type="project" value="InterPro"/>
</dbReference>
<evidence type="ECO:0000313" key="2">
    <source>
        <dbReference type="Proteomes" id="UP000235584"/>
    </source>
</evidence>
<dbReference type="RefSeq" id="WP_102244980.1">
    <property type="nucleotide sequence ID" value="NZ_CP025704.1"/>
</dbReference>
<dbReference type="OrthoDB" id="5297305at2"/>
<dbReference type="SUPFAM" id="SSF46955">
    <property type="entry name" value="Putative DNA-binding domain"/>
    <property type="match status" value="1"/>
</dbReference>
<evidence type="ECO:0000313" key="1">
    <source>
        <dbReference type="EMBL" id="AUN99689.1"/>
    </source>
</evidence>
<sequence>MKDITIKKLAELVDINPETIRFYHREGILKEPAKRANGYRYYNEDHALRLSFIKRAKDLGFTLKEIKDLFEMNQKSRATCATVKVKAENKIEEIDQKIADLMQIKKSLQDLCHACDVGSAEMKQYRVMDCFDASCKC</sequence>
<dbReference type="Pfam" id="PF13411">
    <property type="entry name" value="MerR_1"/>
    <property type="match status" value="1"/>
</dbReference>
<dbReference type="InterPro" id="IPR009061">
    <property type="entry name" value="DNA-bd_dom_put_sf"/>
</dbReference>
<dbReference type="PROSITE" id="PS50937">
    <property type="entry name" value="HTH_MERR_2"/>
    <property type="match status" value="1"/>
</dbReference>
<gene>
    <name evidence="1" type="ORF">C0V70_16560</name>
</gene>
<dbReference type="PRINTS" id="PR00040">
    <property type="entry name" value="HTHMERR"/>
</dbReference>
<dbReference type="InterPro" id="IPR000551">
    <property type="entry name" value="MerR-type_HTH_dom"/>
</dbReference>
<dbReference type="Proteomes" id="UP000235584">
    <property type="component" value="Chromosome"/>
</dbReference>
<dbReference type="PANTHER" id="PTHR30204:SF94">
    <property type="entry name" value="HEAVY METAL-DEPENDENT TRANSCRIPTIONAL REGULATOR HI_0293-RELATED"/>
    <property type="match status" value="1"/>
</dbReference>
<organism evidence="1 2">
    <name type="scientific">Bacteriovorax stolpii</name>
    <name type="common">Bdellovibrio stolpii</name>
    <dbReference type="NCBI Taxonomy" id="960"/>
    <lineage>
        <taxon>Bacteria</taxon>
        <taxon>Pseudomonadati</taxon>
        <taxon>Bdellovibrionota</taxon>
        <taxon>Bacteriovoracia</taxon>
        <taxon>Bacteriovoracales</taxon>
        <taxon>Bacteriovoracaceae</taxon>
        <taxon>Bacteriovorax</taxon>
    </lineage>
</organism>
<dbReference type="SMART" id="SM00422">
    <property type="entry name" value="HTH_MERR"/>
    <property type="match status" value="1"/>
</dbReference>
<accession>A0A2K9NVZ1</accession>
<dbReference type="KEGG" id="bsto:C0V70_16560"/>
<keyword evidence="2" id="KW-1185">Reference proteome</keyword>
<dbReference type="GO" id="GO:0003677">
    <property type="term" value="F:DNA binding"/>
    <property type="evidence" value="ECO:0007669"/>
    <property type="project" value="InterPro"/>
</dbReference>
<proteinExistence type="predicted"/>
<protein>
    <submittedName>
        <fullName evidence="1">Uncharacterized protein</fullName>
    </submittedName>
</protein>